<feature type="compositionally biased region" description="Polar residues" evidence="1">
    <location>
        <begin position="372"/>
        <end position="381"/>
    </location>
</feature>
<proteinExistence type="predicted"/>
<feature type="compositionally biased region" description="Low complexity" evidence="1">
    <location>
        <begin position="265"/>
        <end position="291"/>
    </location>
</feature>
<dbReference type="Proteomes" id="UP000265719">
    <property type="component" value="Chromosome"/>
</dbReference>
<sequence length="398" mass="39395">MIIVCLVLVVAAFVVIGMALALAELTLVNVALGLGGLSAVLLAVEFVRNRRTLFGKGRTESLPGHRSADVHGTMAGQARTDGLGKASVHPPAMAVATGPVAPAAGVGGPSAAVHGFEDTTAAADAHAPAPVSGPVRAAFSPPPDVAPAPSGADGSDTEPAVPEPSGATTVERPEDTTTRTEWDDEDDVGPGPVADGEAAARTGGDARDDGPGSSPVGDADEEDAVDAEADAEAEADRVAGDEDAGFGPVTGREAEEPERADDEAPVPADDATATGPDTDSDTTGSDDSAAADADEDGPVGTADADDTAEVAFREPAEWAPPFSLPSREESESRSVSAAAIAALAARWTPTGDELAAESSDTSDDDSPAGVDSTPSPDTGTGSADAPHGGTAASKDPED</sequence>
<evidence type="ECO:0000256" key="2">
    <source>
        <dbReference type="SAM" id="Phobius"/>
    </source>
</evidence>
<name>A0A399G7S1_9ACTN</name>
<feature type="compositionally biased region" description="Acidic residues" evidence="1">
    <location>
        <begin position="255"/>
        <end position="264"/>
    </location>
</feature>
<feature type="compositionally biased region" description="Low complexity" evidence="1">
    <location>
        <begin position="194"/>
        <end position="203"/>
    </location>
</feature>
<feature type="compositionally biased region" description="Acidic residues" evidence="1">
    <location>
        <begin position="218"/>
        <end position="233"/>
    </location>
</feature>
<feature type="region of interest" description="Disordered" evidence="1">
    <location>
        <begin position="123"/>
        <end position="398"/>
    </location>
</feature>
<keyword evidence="2" id="KW-0812">Transmembrane</keyword>
<accession>A0A399G7S1</accession>
<keyword evidence="4" id="KW-1185">Reference proteome</keyword>
<reference evidence="3" key="1">
    <citation type="submission" date="2020-10" db="EMBL/GenBank/DDBJ databases">
        <title>De novo genome project of the cellulose decomposer Thermobifida halotolerans type strain.</title>
        <authorList>
            <person name="Nagy I."/>
            <person name="Horvath B."/>
            <person name="Kukolya J."/>
            <person name="Nagy I."/>
            <person name="Orsini M."/>
        </authorList>
    </citation>
    <scope>NUCLEOTIDE SEQUENCE</scope>
    <source>
        <strain evidence="3">DSM 44931</strain>
    </source>
</reference>
<keyword evidence="2" id="KW-0472">Membrane</keyword>
<organism evidence="3 4">
    <name type="scientific">Thermobifida halotolerans</name>
    <dbReference type="NCBI Taxonomy" id="483545"/>
    <lineage>
        <taxon>Bacteria</taxon>
        <taxon>Bacillati</taxon>
        <taxon>Actinomycetota</taxon>
        <taxon>Actinomycetes</taxon>
        <taxon>Streptosporangiales</taxon>
        <taxon>Nocardiopsidaceae</taxon>
        <taxon>Thermobifida</taxon>
    </lineage>
</organism>
<protein>
    <submittedName>
        <fullName evidence="3">Uncharacterized protein</fullName>
    </submittedName>
</protein>
<dbReference type="EMBL" id="CP063196">
    <property type="protein sequence ID" value="UOE20232.1"/>
    <property type="molecule type" value="Genomic_DNA"/>
</dbReference>
<evidence type="ECO:0000256" key="1">
    <source>
        <dbReference type="SAM" id="MobiDB-lite"/>
    </source>
</evidence>
<dbReference type="AlphaFoldDB" id="A0A399G7S1"/>
<evidence type="ECO:0000313" key="4">
    <source>
        <dbReference type="Proteomes" id="UP000265719"/>
    </source>
</evidence>
<feature type="compositionally biased region" description="Low complexity" evidence="1">
    <location>
        <begin position="333"/>
        <end position="346"/>
    </location>
</feature>
<dbReference type="RefSeq" id="WP_119267724.1">
    <property type="nucleotide sequence ID" value="NZ_CP063196.1"/>
</dbReference>
<feature type="transmembrane region" description="Helical" evidence="2">
    <location>
        <begin position="31"/>
        <end position="48"/>
    </location>
</feature>
<evidence type="ECO:0000313" key="3">
    <source>
        <dbReference type="EMBL" id="UOE20232.1"/>
    </source>
</evidence>
<keyword evidence="2" id="KW-1133">Transmembrane helix</keyword>
<gene>
    <name evidence="3" type="ORF">NI17_003010</name>
</gene>
<feature type="compositionally biased region" description="Acidic residues" evidence="1">
    <location>
        <begin position="292"/>
        <end position="308"/>
    </location>
</feature>
<feature type="compositionally biased region" description="Basic and acidic residues" evidence="1">
    <location>
        <begin position="171"/>
        <end position="181"/>
    </location>
</feature>
<dbReference type="KEGG" id="thao:NI17_003010"/>